<dbReference type="PROSITE" id="PS52016">
    <property type="entry name" value="TONB_DEPENDENT_REC_3"/>
    <property type="match status" value="1"/>
</dbReference>
<name>A0A9D2DEU6_9BACT</name>
<evidence type="ECO:0000256" key="8">
    <source>
        <dbReference type="PROSITE-ProRule" id="PRU01360"/>
    </source>
</evidence>
<evidence type="ECO:0000259" key="10">
    <source>
        <dbReference type="Pfam" id="PF07715"/>
    </source>
</evidence>
<dbReference type="InterPro" id="IPR023996">
    <property type="entry name" value="TonB-dep_OMP_SusC/RagA"/>
</dbReference>
<dbReference type="EMBL" id="DXCC01000020">
    <property type="protein sequence ID" value="HIZ15499.1"/>
    <property type="molecule type" value="Genomic_DNA"/>
</dbReference>
<evidence type="ECO:0000256" key="9">
    <source>
        <dbReference type="SAM" id="SignalP"/>
    </source>
</evidence>
<evidence type="ECO:0000256" key="3">
    <source>
        <dbReference type="ARBA" id="ARBA00022452"/>
    </source>
</evidence>
<comment type="similarity">
    <text evidence="8">Belongs to the TonB-dependent receptor family.</text>
</comment>
<dbReference type="InterPro" id="IPR036942">
    <property type="entry name" value="Beta-barrel_TonB_sf"/>
</dbReference>
<dbReference type="NCBIfam" id="TIGR04057">
    <property type="entry name" value="SusC_RagA_signa"/>
    <property type="match status" value="1"/>
</dbReference>
<evidence type="ECO:0000256" key="4">
    <source>
        <dbReference type="ARBA" id="ARBA00022692"/>
    </source>
</evidence>
<keyword evidence="7 8" id="KW-0998">Cell outer membrane</keyword>
<dbReference type="SUPFAM" id="SSF49464">
    <property type="entry name" value="Carboxypeptidase regulatory domain-like"/>
    <property type="match status" value="1"/>
</dbReference>
<dbReference type="Gene3D" id="2.60.40.1120">
    <property type="entry name" value="Carboxypeptidase-like, regulatory domain"/>
    <property type="match status" value="1"/>
</dbReference>
<comment type="subcellular location">
    <subcellularLocation>
        <location evidence="1 8">Cell outer membrane</location>
        <topology evidence="1 8">Multi-pass membrane protein</topology>
    </subcellularLocation>
</comment>
<sequence>MRKFVLSVFTMLLMCFQLTAQDQHVTGIVTDAASGEPIIGAVVAVKGTQNAFVTGIDGDYMIDVPANGTLEFTYVGYKTQEIVVNPGQTVINVTMAQESENIEQVVVIGYGSARSVGSVTGAVSVVNSEILNDKPVMNVADALSGQVSGMSVMTSSGEPSASSSIRIHGSGSISAGTEPLYVIDGMPSSANQFLALSSNDIENMVTLKDASATSIYGSRAANGVIYITTKKGSRTAQKAQFRLSGGYGISTPVNNNLQQMSGRDLLDWQLYFNEISRTSYDSYLANMEMFGGTDWFKYVYQPAPTYNGEFSVSGGSENISYYVSGSYMNQDGIAPGSSMERYTFRTNLAAEATSWMRINMNMAISTDKRISTQDSVSSTQGVILSAPNNFATYMPSYMSRKYLTESGEVATYTYFPNGMMDPWYAMKEQPQGGYNTLYNGNISIVLTPLKGLTITSLNGIDGAFSTLKMSGLPSYELSGGSGVRGRNYNQYRTLTTSNTIEYKLKPIKDFHNLTFLVGQEGIDYQDDFFAVMTTGQADDRLMLLSNGTNVIIGNVSESNSSYNMLSFFGRVNYDYKNKYSLDVTVRNDASSKFGADNRDAFFYAVGGMWNISQEKFLMNNRVLTDLKLRATYGTQGNSSISYYTHLALIAGGMNYAGNAGRYFANPGNSHLGWEKQGMFNVSLELGLWHWLTASINYYDRRSTDMLFDVPYPPSSGVTSHAENALGMLNRGVDVDIAATIFQNKDWNIGVSTTFGYNSNKITYLYSTDAITLPDQFAQYKVGRSAWSFYLPEFMGVDPRDGKPMFNDGNGNPVKDANLAAYINTDKEYIAPYYGGFNIDVRWKGLSLQANFTYQLDKWLYNGDRFFTESTTTMSQFQRPENMKNIWTEPGDITDIPAYGETMIHSTAYLENASFLRLKNLTLSYQFPSSLLKKTGFIQGIKVSAIFRNLWTLTKYTGYDPEYDGKSVYGMYPNTRQYSFSLEFMF</sequence>
<dbReference type="InterPro" id="IPR039426">
    <property type="entry name" value="TonB-dep_rcpt-like"/>
</dbReference>
<accession>A0A9D2DEU6</accession>
<reference evidence="11" key="1">
    <citation type="journal article" date="2021" name="PeerJ">
        <title>Extensive microbial diversity within the chicken gut microbiome revealed by metagenomics and culture.</title>
        <authorList>
            <person name="Gilroy R."/>
            <person name="Ravi A."/>
            <person name="Getino M."/>
            <person name="Pursley I."/>
            <person name="Horton D.L."/>
            <person name="Alikhan N.F."/>
            <person name="Baker D."/>
            <person name="Gharbi K."/>
            <person name="Hall N."/>
            <person name="Watson M."/>
            <person name="Adriaenssens E.M."/>
            <person name="Foster-Nyarko E."/>
            <person name="Jarju S."/>
            <person name="Secka A."/>
            <person name="Antonio M."/>
            <person name="Oren A."/>
            <person name="Chaudhuri R.R."/>
            <person name="La Ragione R."/>
            <person name="Hildebrand F."/>
            <person name="Pallen M.J."/>
        </authorList>
    </citation>
    <scope>NUCLEOTIDE SEQUENCE</scope>
    <source>
        <strain evidence="11">ChiHjej11B10-19426</strain>
    </source>
</reference>
<dbReference type="InterPro" id="IPR008969">
    <property type="entry name" value="CarboxyPept-like_regulatory"/>
</dbReference>
<keyword evidence="3 8" id="KW-1134">Transmembrane beta strand</keyword>
<organism evidence="11 12">
    <name type="scientific">Candidatus Tidjanibacter faecipullorum</name>
    <dbReference type="NCBI Taxonomy" id="2838766"/>
    <lineage>
        <taxon>Bacteria</taxon>
        <taxon>Pseudomonadati</taxon>
        <taxon>Bacteroidota</taxon>
        <taxon>Bacteroidia</taxon>
        <taxon>Bacteroidales</taxon>
        <taxon>Rikenellaceae</taxon>
        <taxon>Tidjanibacter</taxon>
    </lineage>
</organism>
<dbReference type="Pfam" id="PF13715">
    <property type="entry name" value="CarbopepD_reg_2"/>
    <property type="match status" value="1"/>
</dbReference>
<dbReference type="PANTHER" id="PTHR30069">
    <property type="entry name" value="TONB-DEPENDENT OUTER MEMBRANE RECEPTOR"/>
    <property type="match status" value="1"/>
</dbReference>
<dbReference type="Gene3D" id="2.170.130.10">
    <property type="entry name" value="TonB-dependent receptor, plug domain"/>
    <property type="match status" value="1"/>
</dbReference>
<feature type="chain" id="PRO_5039697348" evidence="9">
    <location>
        <begin position="21"/>
        <end position="985"/>
    </location>
</feature>
<keyword evidence="2 8" id="KW-0813">Transport</keyword>
<dbReference type="Proteomes" id="UP000824014">
    <property type="component" value="Unassembled WGS sequence"/>
</dbReference>
<dbReference type="AlphaFoldDB" id="A0A9D2DEU6"/>
<keyword evidence="5 9" id="KW-0732">Signal</keyword>
<dbReference type="InterPro" id="IPR023997">
    <property type="entry name" value="TonB-dep_OMP_SusC/RagA_CS"/>
</dbReference>
<dbReference type="SUPFAM" id="SSF56935">
    <property type="entry name" value="Porins"/>
    <property type="match status" value="1"/>
</dbReference>
<evidence type="ECO:0000256" key="7">
    <source>
        <dbReference type="ARBA" id="ARBA00023237"/>
    </source>
</evidence>
<feature type="signal peptide" evidence="9">
    <location>
        <begin position="1"/>
        <end position="20"/>
    </location>
</feature>
<reference evidence="11" key="2">
    <citation type="submission" date="2021-04" db="EMBL/GenBank/DDBJ databases">
        <authorList>
            <person name="Gilroy R."/>
        </authorList>
    </citation>
    <scope>NUCLEOTIDE SEQUENCE</scope>
    <source>
        <strain evidence="11">ChiHjej11B10-19426</strain>
    </source>
</reference>
<dbReference type="PANTHER" id="PTHR30069:SF29">
    <property type="entry name" value="HEMOGLOBIN AND HEMOGLOBIN-HAPTOGLOBIN-BINDING PROTEIN 1-RELATED"/>
    <property type="match status" value="1"/>
</dbReference>
<gene>
    <name evidence="11" type="ORF">H9816_06275</name>
</gene>
<dbReference type="GO" id="GO:0015344">
    <property type="term" value="F:siderophore uptake transmembrane transporter activity"/>
    <property type="evidence" value="ECO:0007669"/>
    <property type="project" value="TreeGrafter"/>
</dbReference>
<keyword evidence="4 8" id="KW-0812">Transmembrane</keyword>
<proteinExistence type="inferred from homology"/>
<dbReference type="GO" id="GO:0044718">
    <property type="term" value="P:siderophore transmembrane transport"/>
    <property type="evidence" value="ECO:0007669"/>
    <property type="project" value="TreeGrafter"/>
</dbReference>
<comment type="caution">
    <text evidence="11">The sequence shown here is derived from an EMBL/GenBank/DDBJ whole genome shotgun (WGS) entry which is preliminary data.</text>
</comment>
<feature type="domain" description="TonB-dependent receptor plug" evidence="10">
    <location>
        <begin position="118"/>
        <end position="224"/>
    </location>
</feature>
<dbReference type="Gene3D" id="2.40.170.20">
    <property type="entry name" value="TonB-dependent receptor, beta-barrel domain"/>
    <property type="match status" value="1"/>
</dbReference>
<evidence type="ECO:0000256" key="1">
    <source>
        <dbReference type="ARBA" id="ARBA00004571"/>
    </source>
</evidence>
<evidence type="ECO:0000313" key="11">
    <source>
        <dbReference type="EMBL" id="HIZ15499.1"/>
    </source>
</evidence>
<evidence type="ECO:0000256" key="2">
    <source>
        <dbReference type="ARBA" id="ARBA00022448"/>
    </source>
</evidence>
<dbReference type="Pfam" id="PF07715">
    <property type="entry name" value="Plug"/>
    <property type="match status" value="1"/>
</dbReference>
<protein>
    <submittedName>
        <fullName evidence="11">SusC/RagA family TonB-linked outer membrane protein</fullName>
    </submittedName>
</protein>
<evidence type="ECO:0000313" key="12">
    <source>
        <dbReference type="Proteomes" id="UP000824014"/>
    </source>
</evidence>
<dbReference type="InterPro" id="IPR012910">
    <property type="entry name" value="Plug_dom"/>
</dbReference>
<evidence type="ECO:0000256" key="5">
    <source>
        <dbReference type="ARBA" id="ARBA00022729"/>
    </source>
</evidence>
<dbReference type="GO" id="GO:0009279">
    <property type="term" value="C:cell outer membrane"/>
    <property type="evidence" value="ECO:0007669"/>
    <property type="project" value="UniProtKB-SubCell"/>
</dbReference>
<dbReference type="InterPro" id="IPR037066">
    <property type="entry name" value="Plug_dom_sf"/>
</dbReference>
<evidence type="ECO:0000256" key="6">
    <source>
        <dbReference type="ARBA" id="ARBA00023136"/>
    </source>
</evidence>
<dbReference type="NCBIfam" id="TIGR04056">
    <property type="entry name" value="OMP_RagA_SusC"/>
    <property type="match status" value="1"/>
</dbReference>
<keyword evidence="6 8" id="KW-0472">Membrane</keyword>